<evidence type="ECO:0000256" key="6">
    <source>
        <dbReference type="SAM" id="Phobius"/>
    </source>
</evidence>
<dbReference type="AlphaFoldDB" id="A0AAE1UYG4"/>
<keyword evidence="8" id="KW-1185">Reference proteome</keyword>
<dbReference type="EMBL" id="JAVYJV010000016">
    <property type="protein sequence ID" value="KAK4349778.1"/>
    <property type="molecule type" value="Genomic_DNA"/>
</dbReference>
<evidence type="ECO:0000256" key="2">
    <source>
        <dbReference type="ARBA" id="ARBA00022692"/>
    </source>
</evidence>
<gene>
    <name evidence="7" type="ORF">RND71_029091</name>
</gene>
<dbReference type="GO" id="GO:0045039">
    <property type="term" value="P:protein insertion into mitochondrial inner membrane"/>
    <property type="evidence" value="ECO:0007669"/>
    <property type="project" value="InterPro"/>
</dbReference>
<feature type="compositionally biased region" description="Basic residues" evidence="5">
    <location>
        <begin position="117"/>
        <end position="126"/>
    </location>
</feature>
<dbReference type="GO" id="GO:0008320">
    <property type="term" value="F:protein transmembrane transporter activity"/>
    <property type="evidence" value="ECO:0007669"/>
    <property type="project" value="TreeGrafter"/>
</dbReference>
<sequence>MLLAIDSEHKIFFIKELESYLRANPNRSKLASVISLVFVGVAGCCTGLALSFPGTPQALLQSCITFGAFSFIIEGINNHQLTLALTSHMNVNNRKYEGEEQQITETSGYNHSQNISHHIKSKPLIP</sequence>
<evidence type="ECO:0000313" key="7">
    <source>
        <dbReference type="EMBL" id="KAK4349778.1"/>
    </source>
</evidence>
<feature type="compositionally biased region" description="Polar residues" evidence="5">
    <location>
        <begin position="102"/>
        <end position="116"/>
    </location>
</feature>
<evidence type="ECO:0000256" key="3">
    <source>
        <dbReference type="ARBA" id="ARBA00022989"/>
    </source>
</evidence>
<dbReference type="GO" id="GO:0042721">
    <property type="term" value="C:TIM22 mitochondrial import inner membrane insertion complex"/>
    <property type="evidence" value="ECO:0007669"/>
    <property type="project" value="InterPro"/>
</dbReference>
<keyword evidence="2 6" id="KW-0812">Transmembrane</keyword>
<protein>
    <submittedName>
        <fullName evidence="7">Uncharacterized protein</fullName>
    </submittedName>
</protein>
<evidence type="ECO:0000256" key="1">
    <source>
        <dbReference type="ARBA" id="ARBA00004141"/>
    </source>
</evidence>
<keyword evidence="4 6" id="KW-0472">Membrane</keyword>
<reference evidence="7" key="1">
    <citation type="submission" date="2023-12" db="EMBL/GenBank/DDBJ databases">
        <title>Genome assembly of Anisodus tanguticus.</title>
        <authorList>
            <person name="Wang Y.-J."/>
        </authorList>
    </citation>
    <scope>NUCLEOTIDE SEQUENCE</scope>
    <source>
        <strain evidence="7">KB-2021</strain>
        <tissue evidence="7">Leaf</tissue>
    </source>
</reference>
<dbReference type="GO" id="GO:0045036">
    <property type="term" value="P:protein targeting to chloroplast"/>
    <property type="evidence" value="ECO:0007669"/>
    <property type="project" value="TreeGrafter"/>
</dbReference>
<evidence type="ECO:0000256" key="5">
    <source>
        <dbReference type="SAM" id="MobiDB-lite"/>
    </source>
</evidence>
<dbReference type="InterPro" id="IPR039175">
    <property type="entry name" value="TIM22"/>
</dbReference>
<dbReference type="PANTHER" id="PTHR14110">
    <property type="entry name" value="MITOCHONDRIAL IMPORT INNER MEMBRANE TRANSLOCASE SUBUNIT TIM22"/>
    <property type="match status" value="1"/>
</dbReference>
<keyword evidence="3 6" id="KW-1133">Transmembrane helix</keyword>
<dbReference type="PANTHER" id="PTHR14110:SF1">
    <property type="entry name" value="CHLOROPLASTIC IMPORT INNER MEMBRANE TRANSLOCASE SUBUNIT TIM22-2-RELATED"/>
    <property type="match status" value="1"/>
</dbReference>
<name>A0AAE1UYG4_9SOLA</name>
<dbReference type="Proteomes" id="UP001291623">
    <property type="component" value="Unassembled WGS sequence"/>
</dbReference>
<comment type="caution">
    <text evidence="7">The sequence shown here is derived from an EMBL/GenBank/DDBJ whole genome shotgun (WGS) entry which is preliminary data.</text>
</comment>
<accession>A0AAE1UYG4</accession>
<proteinExistence type="predicted"/>
<organism evidence="7 8">
    <name type="scientific">Anisodus tanguticus</name>
    <dbReference type="NCBI Taxonomy" id="243964"/>
    <lineage>
        <taxon>Eukaryota</taxon>
        <taxon>Viridiplantae</taxon>
        <taxon>Streptophyta</taxon>
        <taxon>Embryophyta</taxon>
        <taxon>Tracheophyta</taxon>
        <taxon>Spermatophyta</taxon>
        <taxon>Magnoliopsida</taxon>
        <taxon>eudicotyledons</taxon>
        <taxon>Gunneridae</taxon>
        <taxon>Pentapetalae</taxon>
        <taxon>asterids</taxon>
        <taxon>lamiids</taxon>
        <taxon>Solanales</taxon>
        <taxon>Solanaceae</taxon>
        <taxon>Solanoideae</taxon>
        <taxon>Hyoscyameae</taxon>
        <taxon>Anisodus</taxon>
    </lineage>
</organism>
<evidence type="ECO:0000313" key="8">
    <source>
        <dbReference type="Proteomes" id="UP001291623"/>
    </source>
</evidence>
<feature type="region of interest" description="Disordered" evidence="5">
    <location>
        <begin position="102"/>
        <end position="126"/>
    </location>
</feature>
<dbReference type="GO" id="GO:0009941">
    <property type="term" value="C:chloroplast envelope"/>
    <property type="evidence" value="ECO:0007669"/>
    <property type="project" value="TreeGrafter"/>
</dbReference>
<evidence type="ECO:0000256" key="4">
    <source>
        <dbReference type="ARBA" id="ARBA00023136"/>
    </source>
</evidence>
<feature type="transmembrane region" description="Helical" evidence="6">
    <location>
        <begin position="30"/>
        <end position="52"/>
    </location>
</feature>
<comment type="subcellular location">
    <subcellularLocation>
        <location evidence="1">Membrane</location>
        <topology evidence="1">Multi-pass membrane protein</topology>
    </subcellularLocation>
</comment>